<dbReference type="EMBL" id="CR555306">
    <property type="protein sequence ID" value="CAI06654.1"/>
    <property type="molecule type" value="Genomic_DNA"/>
</dbReference>
<comment type="similarity">
    <text evidence="2">Belongs to the NapC/NirT/NrfH family.</text>
</comment>
<evidence type="ECO:0000256" key="7">
    <source>
        <dbReference type="ARBA" id="ARBA00022723"/>
    </source>
</evidence>
<comment type="subcellular location">
    <subcellularLocation>
        <location evidence="1">Cell membrane</location>
        <topology evidence="1">Single-pass membrane protein</topology>
    </subcellularLocation>
</comment>
<evidence type="ECO:0000256" key="10">
    <source>
        <dbReference type="ARBA" id="ARBA00023004"/>
    </source>
</evidence>
<dbReference type="InterPro" id="IPR051174">
    <property type="entry name" value="Cytochrome_c-type_ET"/>
</dbReference>
<dbReference type="KEGG" id="eba:ebA1009"/>
<dbReference type="InterPro" id="IPR024717">
    <property type="entry name" value="NapC/NirT/NrfH"/>
</dbReference>
<dbReference type="GO" id="GO:0020037">
    <property type="term" value="F:heme binding"/>
    <property type="evidence" value="ECO:0007669"/>
    <property type="project" value="InterPro"/>
</dbReference>
<feature type="binding site" description="covalent" evidence="13">
    <location>
        <position position="169"/>
    </location>
    <ligand>
        <name>heme</name>
        <dbReference type="ChEBI" id="CHEBI:30413"/>
        <label>4</label>
    </ligand>
</feature>
<evidence type="ECO:0000256" key="6">
    <source>
        <dbReference type="ARBA" id="ARBA00022692"/>
    </source>
</evidence>
<dbReference type="PIRSF" id="PIRSF000013">
    <property type="entry name" value="4_hem_cytochrm_NapC"/>
    <property type="match status" value="1"/>
</dbReference>
<keyword evidence="10 12" id="KW-0408">Iron</keyword>
<dbReference type="Pfam" id="PF03264">
    <property type="entry name" value="Cytochrom_NNT"/>
    <property type="match status" value="1"/>
</dbReference>
<evidence type="ECO:0000256" key="5">
    <source>
        <dbReference type="ARBA" id="ARBA00022617"/>
    </source>
</evidence>
<dbReference type="GO" id="GO:0009055">
    <property type="term" value="F:electron transfer activity"/>
    <property type="evidence" value="ECO:0007669"/>
    <property type="project" value="TreeGrafter"/>
</dbReference>
<dbReference type="HOGENOM" id="CLU_096753_2_0_4"/>
<evidence type="ECO:0000256" key="12">
    <source>
        <dbReference type="PIRNR" id="PIRNR000013"/>
    </source>
</evidence>
<accession>Q5P7Q7</accession>
<proteinExistence type="inferred from homology"/>
<dbReference type="PANTHER" id="PTHR30333">
    <property type="entry name" value="CYTOCHROME C-TYPE PROTEIN"/>
    <property type="match status" value="1"/>
</dbReference>
<evidence type="ECO:0000256" key="13">
    <source>
        <dbReference type="PIRSR" id="PIRSR000013-1"/>
    </source>
</evidence>
<feature type="binding site" description="covalent" evidence="13">
    <location>
        <position position="79"/>
    </location>
    <ligand>
        <name>heme</name>
        <dbReference type="ChEBI" id="CHEBI:30413"/>
        <label>2</label>
    </ligand>
</feature>
<dbReference type="Gene3D" id="1.10.3820.10">
    <property type="entry name" value="Di-heme elbow motif domain"/>
    <property type="match status" value="1"/>
</dbReference>
<evidence type="ECO:0000256" key="1">
    <source>
        <dbReference type="ARBA" id="ARBA00004162"/>
    </source>
</evidence>
<dbReference type="PANTHER" id="PTHR30333:SF1">
    <property type="entry name" value="CYTOCHROME C-TYPE PROTEIN NAPC"/>
    <property type="match status" value="1"/>
</dbReference>
<evidence type="ECO:0000256" key="8">
    <source>
        <dbReference type="ARBA" id="ARBA00022982"/>
    </source>
</evidence>
<feature type="binding site" description="covalent" evidence="13">
    <location>
        <position position="76"/>
    </location>
    <ligand>
        <name>heme</name>
        <dbReference type="ChEBI" id="CHEBI:30413"/>
        <label>2</label>
    </ligand>
</feature>
<evidence type="ECO:0000256" key="3">
    <source>
        <dbReference type="ARBA" id="ARBA00022448"/>
    </source>
</evidence>
<dbReference type="AlphaFoldDB" id="Q5P7Q7"/>
<protein>
    <recommendedName>
        <fullName evidence="12">Cytochrome c-type protein</fullName>
    </recommendedName>
</protein>
<dbReference type="GO" id="GO:0005886">
    <property type="term" value="C:plasma membrane"/>
    <property type="evidence" value="ECO:0007669"/>
    <property type="project" value="UniProtKB-SubCell"/>
</dbReference>
<dbReference type="SUPFAM" id="SSF48695">
    <property type="entry name" value="Multiheme cytochromes"/>
    <property type="match status" value="1"/>
</dbReference>
<feature type="binding site" description="covalent" evidence="13">
    <location>
        <position position="139"/>
    </location>
    <ligand>
        <name>heme</name>
        <dbReference type="ChEBI" id="CHEBI:30413"/>
        <label>4</label>
    </ligand>
</feature>
<evidence type="ECO:0000259" key="15">
    <source>
        <dbReference type="Pfam" id="PF03264"/>
    </source>
</evidence>
<keyword evidence="7 12" id="KW-0479">Metal-binding</keyword>
<evidence type="ECO:0000256" key="11">
    <source>
        <dbReference type="ARBA" id="ARBA00023136"/>
    </source>
</evidence>
<dbReference type="eggNOG" id="COG3005">
    <property type="taxonomic scope" value="Bacteria"/>
</dbReference>
<name>Q5P7Q7_AROAE</name>
<feature type="binding site" description="covalent" evidence="13">
    <location>
        <position position="172"/>
    </location>
    <ligand>
        <name>heme</name>
        <dbReference type="ChEBI" id="CHEBI:30413"/>
        <label>4</label>
    </ligand>
</feature>
<dbReference type="GO" id="GO:0019333">
    <property type="term" value="P:denitrification pathway"/>
    <property type="evidence" value="ECO:0007669"/>
    <property type="project" value="InterPro"/>
</dbReference>
<keyword evidence="9" id="KW-1133">Transmembrane helix</keyword>
<evidence type="ECO:0000313" key="16">
    <source>
        <dbReference type="EMBL" id="CAI06654.1"/>
    </source>
</evidence>
<dbReference type="RefSeq" id="WP_011236384.1">
    <property type="nucleotide sequence ID" value="NC_006513.1"/>
</dbReference>
<dbReference type="STRING" id="76114.ebA1009"/>
<reference evidence="16 17" key="1">
    <citation type="journal article" date="2005" name="Arch. Microbiol.">
        <title>The genome sequence of an anaerobic aromatic-degrading denitrifying bacterium, strain EbN1.</title>
        <authorList>
            <person name="Rabus R."/>
            <person name="Kube M."/>
            <person name="Heider J."/>
            <person name="Beck A."/>
            <person name="Heitmann K."/>
            <person name="Widdel F."/>
            <person name="Reinhardt R."/>
        </authorList>
    </citation>
    <scope>NUCLEOTIDE SEQUENCE [LARGE SCALE GENOMIC DNA]</scope>
    <source>
        <strain evidence="16 17">EbN1</strain>
    </source>
</reference>
<keyword evidence="11" id="KW-0472">Membrane</keyword>
<feature type="binding site" description="axial binding residue" evidence="14">
    <location>
        <position position="80"/>
    </location>
    <ligand>
        <name>heme</name>
        <dbReference type="ChEBI" id="CHEBI:30413"/>
        <label>2</label>
    </ligand>
    <ligandPart>
        <name>Fe</name>
        <dbReference type="ChEBI" id="CHEBI:18248"/>
    </ligandPart>
</feature>
<evidence type="ECO:0000256" key="4">
    <source>
        <dbReference type="ARBA" id="ARBA00022475"/>
    </source>
</evidence>
<feature type="binding site" description="axial binding residue" evidence="14">
    <location>
        <position position="173"/>
    </location>
    <ligand>
        <name>heme</name>
        <dbReference type="ChEBI" id="CHEBI:30413"/>
        <label>4</label>
    </ligand>
    <ligandPart>
        <name>Fe</name>
        <dbReference type="ChEBI" id="CHEBI:18248"/>
    </ligandPart>
</feature>
<dbReference type="InterPro" id="IPR005126">
    <property type="entry name" value="NapC/NirT_cyt_c_N"/>
</dbReference>
<feature type="binding site" description="covalent" evidence="13">
    <location>
        <position position="47"/>
    </location>
    <ligand>
        <name>heme</name>
        <dbReference type="ChEBI" id="CHEBI:30413"/>
        <label>1</label>
    </ligand>
</feature>
<sequence length="202" mass="22278">MQLSKYMTPRNLKIAGAIAVVAVLGWCLAFETVTRKVVAVDAVCTACHLPWEFASTARLSATKPHPATPEGGQAACVDCHLPAGFLNSANAWFHFVSLTDLFGHFRDIDGERKGEYVTMRAKTAYRVRDRLHESDSSTCRNCHVESEIKPKRERGINAHQLALDEKKTCIECHYNLVHRSVDLKKSAAAGGEADAPEARSEK</sequence>
<feature type="binding site" description="covalent" evidence="13">
    <location>
        <position position="142"/>
    </location>
    <ligand>
        <name>heme</name>
        <dbReference type="ChEBI" id="CHEBI:30413"/>
        <label>3</label>
    </ligand>
</feature>
<evidence type="ECO:0000256" key="2">
    <source>
        <dbReference type="ARBA" id="ARBA00007395"/>
    </source>
</evidence>
<dbReference type="GO" id="GO:0009061">
    <property type="term" value="P:anaerobic respiration"/>
    <property type="evidence" value="ECO:0007669"/>
    <property type="project" value="TreeGrafter"/>
</dbReference>
<organism evidence="16 17">
    <name type="scientific">Aromatoleum aromaticum (strain DSM 19018 / LMG 30748 / EbN1)</name>
    <name type="common">Azoarcus sp. (strain EbN1)</name>
    <dbReference type="NCBI Taxonomy" id="76114"/>
    <lineage>
        <taxon>Bacteria</taxon>
        <taxon>Pseudomonadati</taxon>
        <taxon>Pseudomonadota</taxon>
        <taxon>Betaproteobacteria</taxon>
        <taxon>Rhodocyclales</taxon>
        <taxon>Rhodocyclaceae</taxon>
        <taxon>Aromatoleum</taxon>
    </lineage>
</organism>
<feature type="binding site" description="axial binding residue" evidence="14">
    <location>
        <position position="143"/>
    </location>
    <ligand>
        <name>heme</name>
        <dbReference type="ChEBI" id="CHEBI:30413"/>
        <label>3</label>
    </ligand>
    <ligandPart>
        <name>Fe</name>
        <dbReference type="ChEBI" id="CHEBI:18248"/>
    </ligandPart>
</feature>
<evidence type="ECO:0000313" key="17">
    <source>
        <dbReference type="Proteomes" id="UP000006552"/>
    </source>
</evidence>
<keyword evidence="3 12" id="KW-0813">Transport</keyword>
<feature type="binding site" description="covalent" evidence="13">
    <location>
        <position position="44"/>
    </location>
    <ligand>
        <name>heme</name>
        <dbReference type="ChEBI" id="CHEBI:30413"/>
        <label>1</label>
    </ligand>
</feature>
<dbReference type="InterPro" id="IPR038266">
    <property type="entry name" value="NapC/NirT_cytc_sf"/>
</dbReference>
<dbReference type="Proteomes" id="UP000006552">
    <property type="component" value="Chromosome"/>
</dbReference>
<dbReference type="OrthoDB" id="9782159at2"/>
<evidence type="ECO:0000256" key="14">
    <source>
        <dbReference type="PIRSR" id="PIRSR000013-2"/>
    </source>
</evidence>
<dbReference type="GO" id="GO:0046872">
    <property type="term" value="F:metal ion binding"/>
    <property type="evidence" value="ECO:0007669"/>
    <property type="project" value="UniProtKB-KW"/>
</dbReference>
<comment type="cofactor">
    <cofactor evidence="13">
        <name>heme</name>
        <dbReference type="ChEBI" id="CHEBI:30413"/>
    </cofactor>
    <text evidence="13">Binds 4 heme groups per subunit.</text>
</comment>
<feature type="binding site" description="axial binding residue" evidence="14">
    <location>
        <position position="178"/>
    </location>
    <ligand>
        <name>heme</name>
        <dbReference type="ChEBI" id="CHEBI:30413"/>
        <label>2</label>
    </ligand>
    <ligandPart>
        <name>Fe</name>
        <dbReference type="ChEBI" id="CHEBI:18248"/>
    </ligandPart>
</feature>
<feature type="binding site" evidence="13">
    <location>
        <position position="100"/>
    </location>
    <ligand>
        <name>a menaquinol</name>
        <dbReference type="ChEBI" id="CHEBI:18151"/>
    </ligand>
</feature>
<gene>
    <name evidence="16" type="ORF">ebA1009</name>
</gene>
<dbReference type="InterPro" id="IPR036280">
    <property type="entry name" value="Multihaem_cyt_sf"/>
</dbReference>
<keyword evidence="17" id="KW-1185">Reference proteome</keyword>
<feature type="binding site" description="axial binding residue" evidence="14">
    <location>
        <position position="100"/>
    </location>
    <ligand>
        <name>heme</name>
        <dbReference type="ChEBI" id="CHEBI:30413"/>
        <label>1</label>
    </ligand>
    <ligandPart>
        <name>Fe</name>
        <dbReference type="ChEBI" id="CHEBI:18248"/>
    </ligandPart>
</feature>
<feature type="domain" description="NapC/NirT cytochrome c N-terminal" evidence="15">
    <location>
        <begin position="17"/>
        <end position="182"/>
    </location>
</feature>
<keyword evidence="4" id="KW-1003">Cell membrane</keyword>
<keyword evidence="6" id="KW-0812">Transmembrane</keyword>
<comment type="PTM">
    <text evidence="12">Binds 4 heme groups per subunit.</text>
</comment>
<evidence type="ECO:0000256" key="9">
    <source>
        <dbReference type="ARBA" id="ARBA00022989"/>
    </source>
</evidence>
<keyword evidence="5 12" id="KW-0349">Heme</keyword>
<keyword evidence="8 12" id="KW-0249">Electron transport</keyword>